<protein>
    <submittedName>
        <fullName evidence="2">Lantibiotic dehydratase family protein</fullName>
    </submittedName>
</protein>
<organism evidence="2 3">
    <name type="scientific">Flavobacterium procerum</name>
    <dbReference type="NCBI Taxonomy" id="1455569"/>
    <lineage>
        <taxon>Bacteria</taxon>
        <taxon>Pseudomonadati</taxon>
        <taxon>Bacteroidota</taxon>
        <taxon>Flavobacteriia</taxon>
        <taxon>Flavobacteriales</taxon>
        <taxon>Flavobacteriaceae</taxon>
        <taxon>Flavobacterium</taxon>
    </lineage>
</organism>
<dbReference type="EMBL" id="JBHLYW010000001">
    <property type="protein sequence ID" value="MFC0075478.1"/>
    <property type="molecule type" value="Genomic_DNA"/>
</dbReference>
<sequence length="743" mass="86149">MSVFPYKLFTNYILRTPLYPVSDLFAFYKEIENNESVFKEKFSNNLIQEAIFLSSPPLYFSLKNWLDGNLSDPKKIEKLKNSLTKYLTRMSSRCTPFGLYAGYSIGAFSSENNITVGQSSDHTRYTKLDMYYLVSLVNDLIQDSRIRDNIHFSSNSTLYHVNNELRYIEYKYFGLKRSHEIVSVEKTDVLDFVLSFSKNGKLLSEIADELINKFTDVDYNDAIEFINELSKNQLLISELEPLLIGNDYFTQLQQIIAKIDNIDDIKATIKDIAYRVENLDSKFENQISDYTNIHELLKGFKTAFDSRFLFQTDLKIETIENTLNKNIIKDIREGIMILNHVSPSDQSYSLSNFKKQFIEKFGESEIPLSLALDSEFGIAYTDNSFHNILPDDSFINHIVLNRQNASSDIRLNKIDAYLHQKISDAYRKNEQKIIIDKDKLPQINDNWNNLPETMSFITEFIFTDGEQKILLNGGGGSTAANLIGRFTIADREIRNYAEHITSIDKNFNEDVILAEITHLSDARVGNITSRSNLYEYEIPYLAKSAKKTENQITISDLAVSVNHSGEIILRSISKNKKVIPRLINAHNYSYNNTPIYVFLCELQLAEKRRSIQLDLANISKLYKFIPRIEYKNIIFKKASWNFNKEDLNSLLKIKDQNQLFIAINDLRKEWKIPRYISLIEADNELLIDLESKRSISVMLDVISKKEKVTFEEFLFSDRNQIVKRGESNFTNQVIISIYKDQKN</sequence>
<keyword evidence="3" id="KW-1185">Reference proteome</keyword>
<dbReference type="Pfam" id="PF04738">
    <property type="entry name" value="Lant_dehydr_N"/>
    <property type="match status" value="1"/>
</dbReference>
<gene>
    <name evidence="2" type="ORF">ACFFLS_00375</name>
</gene>
<evidence type="ECO:0000259" key="1">
    <source>
        <dbReference type="Pfam" id="PF04738"/>
    </source>
</evidence>
<evidence type="ECO:0000313" key="3">
    <source>
        <dbReference type="Proteomes" id="UP001589734"/>
    </source>
</evidence>
<dbReference type="RefSeq" id="WP_379683860.1">
    <property type="nucleotide sequence ID" value="NZ_JBHLYW010000001.1"/>
</dbReference>
<reference evidence="2 3" key="1">
    <citation type="submission" date="2024-09" db="EMBL/GenBank/DDBJ databases">
        <authorList>
            <person name="Sun Q."/>
            <person name="Mori K."/>
        </authorList>
    </citation>
    <scope>NUCLEOTIDE SEQUENCE [LARGE SCALE GENOMIC DNA]</scope>
    <source>
        <strain evidence="2 3">CGMCC 1.12926</strain>
    </source>
</reference>
<comment type="caution">
    <text evidence="2">The sequence shown here is derived from an EMBL/GenBank/DDBJ whole genome shotgun (WGS) entry which is preliminary data.</text>
</comment>
<proteinExistence type="predicted"/>
<feature type="domain" description="Lantibiotic dehydratase N-terminal" evidence="1">
    <location>
        <begin position="44"/>
        <end position="694"/>
    </location>
</feature>
<dbReference type="InterPro" id="IPR006827">
    <property type="entry name" value="Lant_deHydtase_N"/>
</dbReference>
<name>A0ABV6BKJ4_9FLAO</name>
<accession>A0ABV6BKJ4</accession>
<dbReference type="Proteomes" id="UP001589734">
    <property type="component" value="Unassembled WGS sequence"/>
</dbReference>
<evidence type="ECO:0000313" key="2">
    <source>
        <dbReference type="EMBL" id="MFC0075478.1"/>
    </source>
</evidence>